<reference evidence="2 3" key="1">
    <citation type="submission" date="2020-01" db="EMBL/GenBank/DDBJ databases">
        <title>Paenibacillus soybeanensis sp. nov. isolated from the nodules of soybean (Glycine max(L.) Merr).</title>
        <authorList>
            <person name="Wang H."/>
        </authorList>
    </citation>
    <scope>NUCLEOTIDE SEQUENCE [LARGE SCALE GENOMIC DNA]</scope>
    <source>
        <strain evidence="2 3">T1</strain>
    </source>
</reference>
<evidence type="ECO:0000259" key="1">
    <source>
        <dbReference type="Pfam" id="PF01261"/>
    </source>
</evidence>
<dbReference type="InterPro" id="IPR013022">
    <property type="entry name" value="Xyl_isomerase-like_TIM-brl"/>
</dbReference>
<evidence type="ECO:0000313" key="2">
    <source>
        <dbReference type="EMBL" id="NBD23896.1"/>
    </source>
</evidence>
<dbReference type="InterPro" id="IPR050312">
    <property type="entry name" value="IolE/XylAMocC-like"/>
</dbReference>
<name>A0ABW9XMQ0_9BACL</name>
<evidence type="ECO:0000313" key="3">
    <source>
        <dbReference type="Proteomes" id="UP000665561"/>
    </source>
</evidence>
<dbReference type="EMBL" id="JAAAMV010000003">
    <property type="protein sequence ID" value="NBD23896.1"/>
    <property type="molecule type" value="Genomic_DNA"/>
</dbReference>
<feature type="domain" description="Xylose isomerase-like TIM barrel" evidence="1">
    <location>
        <begin position="21"/>
        <end position="251"/>
    </location>
</feature>
<accession>A0ABW9XMQ0</accession>
<protein>
    <submittedName>
        <fullName evidence="2">TIM barrel protein</fullName>
    </submittedName>
</protein>
<dbReference type="SUPFAM" id="SSF51658">
    <property type="entry name" value="Xylose isomerase-like"/>
    <property type="match status" value="1"/>
</dbReference>
<dbReference type="PANTHER" id="PTHR12110">
    <property type="entry name" value="HYDROXYPYRUVATE ISOMERASE"/>
    <property type="match status" value="1"/>
</dbReference>
<dbReference type="RefSeq" id="WP_161742671.1">
    <property type="nucleotide sequence ID" value="NZ_JAAAMV010000003.1"/>
</dbReference>
<proteinExistence type="predicted"/>
<sequence length="285" mass="31909">MNRLAFSTLPCEGWSTEKMAAIARECGFGGIELREGEAWGISAAMTQAARQSALRLFEEQGIRVTNIGSGVCFTGSEGDKAELARYRDAVLLARDLKAAGVRIFLGYFNTRLDDPAPPVDYENIVARIRDACEFASAHGVRTWIETHNEFATGRSLNRLLEDVGKPDCAVIYDIIHPLEEGESPEETIALLGERCVHVHIKDGVPFEDPLERSWKYTKLGEGRVPVADIVRRLERAGYEGYYSLEWESKWRKELQTADADPAIVFPRYVAFMRNVLRAGERGVPQ</sequence>
<dbReference type="InterPro" id="IPR036237">
    <property type="entry name" value="Xyl_isomerase-like_sf"/>
</dbReference>
<gene>
    <name evidence="2" type="ORF">GT019_08430</name>
</gene>
<comment type="caution">
    <text evidence="2">The sequence shown here is derived from an EMBL/GenBank/DDBJ whole genome shotgun (WGS) entry which is preliminary data.</text>
</comment>
<dbReference type="Gene3D" id="3.20.20.150">
    <property type="entry name" value="Divalent-metal-dependent TIM barrel enzymes"/>
    <property type="match status" value="1"/>
</dbReference>
<keyword evidence="3" id="KW-1185">Reference proteome</keyword>
<organism evidence="2 3">
    <name type="scientific">Paenibacillus glycinis</name>
    <dbReference type="NCBI Taxonomy" id="2697035"/>
    <lineage>
        <taxon>Bacteria</taxon>
        <taxon>Bacillati</taxon>
        <taxon>Bacillota</taxon>
        <taxon>Bacilli</taxon>
        <taxon>Bacillales</taxon>
        <taxon>Paenibacillaceae</taxon>
        <taxon>Paenibacillus</taxon>
    </lineage>
</organism>
<dbReference type="Pfam" id="PF01261">
    <property type="entry name" value="AP_endonuc_2"/>
    <property type="match status" value="1"/>
</dbReference>
<dbReference type="Proteomes" id="UP000665561">
    <property type="component" value="Unassembled WGS sequence"/>
</dbReference>